<dbReference type="EMBL" id="BLTE01000030">
    <property type="protein sequence ID" value="GFK96042.1"/>
    <property type="molecule type" value="Genomic_DNA"/>
</dbReference>
<dbReference type="InterPro" id="IPR006274">
    <property type="entry name" value="CarbamoylP_synth_ssu"/>
</dbReference>
<proteinExistence type="inferred from homology"/>
<dbReference type="Proteomes" id="UP000494245">
    <property type="component" value="Unassembled WGS sequence"/>
</dbReference>
<dbReference type="Gene3D" id="3.50.30.20">
    <property type="entry name" value="Carbamoyl-phosphate synthase small subunit, N-terminal domain"/>
    <property type="match status" value="1"/>
</dbReference>
<feature type="region of interest" description="CPSase" evidence="11">
    <location>
        <begin position="1"/>
        <end position="190"/>
    </location>
</feature>
<comment type="function">
    <text evidence="11">Small subunit of the glutamine-dependent carbamoyl phosphate synthetase (CPSase). CPSase catalyzes the formation of carbamoyl phosphate from the ammonia moiety of glutamine, carbonate, and phosphate donated by ATP, constituting the first step of 2 biosynthetic pathways, one leading to arginine and/or urea and the other to pyrimidine nucleotides. The small subunit (glutamine amidotransferase) binds and cleaves glutamine to supply the large subunit with the substrate ammonia.</text>
</comment>
<evidence type="ECO:0000256" key="3">
    <source>
        <dbReference type="ARBA" id="ARBA00007800"/>
    </source>
</evidence>
<evidence type="ECO:0000313" key="14">
    <source>
        <dbReference type="Proteomes" id="UP000494245"/>
    </source>
</evidence>
<dbReference type="SUPFAM" id="SSF52317">
    <property type="entry name" value="Class I glutamine amidotransferase-like"/>
    <property type="match status" value="1"/>
</dbReference>
<protein>
    <recommendedName>
        <fullName evidence="11">Carbamoyl phosphate synthase small chain</fullName>
        <ecNumber evidence="11">6.3.5.5</ecNumber>
    </recommendedName>
    <alternativeName>
        <fullName evidence="11">Carbamoyl phosphate synthetase glutamine chain</fullName>
    </alternativeName>
</protein>
<dbReference type="GO" id="GO:0006526">
    <property type="term" value="P:L-arginine biosynthetic process"/>
    <property type="evidence" value="ECO:0007669"/>
    <property type="project" value="UniProtKB-UniRule"/>
</dbReference>
<dbReference type="GO" id="GO:0006541">
    <property type="term" value="P:glutamine metabolic process"/>
    <property type="evidence" value="ECO:0007669"/>
    <property type="project" value="InterPro"/>
</dbReference>
<dbReference type="GO" id="GO:0004088">
    <property type="term" value="F:carbamoyl-phosphate synthase (glutamine-hydrolyzing) activity"/>
    <property type="evidence" value="ECO:0007669"/>
    <property type="project" value="UniProtKB-UniRule"/>
</dbReference>
<evidence type="ECO:0000256" key="6">
    <source>
        <dbReference type="ARBA" id="ARBA00022840"/>
    </source>
</evidence>
<keyword evidence="5 11" id="KW-0547">Nucleotide-binding</keyword>
<keyword evidence="11" id="KW-0028">Amino-acid biosynthesis</keyword>
<evidence type="ECO:0000256" key="8">
    <source>
        <dbReference type="ARBA" id="ARBA00022975"/>
    </source>
</evidence>
<dbReference type="InterPro" id="IPR017926">
    <property type="entry name" value="GATASE"/>
</dbReference>
<dbReference type="NCBIfam" id="NF009475">
    <property type="entry name" value="PRK12838.1"/>
    <property type="match status" value="1"/>
</dbReference>
<feature type="binding site" evidence="11">
    <location>
        <position position="267"/>
    </location>
    <ligand>
        <name>L-glutamine</name>
        <dbReference type="ChEBI" id="CHEBI:58359"/>
    </ligand>
</feature>
<dbReference type="UniPathway" id="UPA00068">
    <property type="reaction ID" value="UER00171"/>
</dbReference>
<dbReference type="InterPro" id="IPR036480">
    <property type="entry name" value="CarbP_synth_ssu_N_sf"/>
</dbReference>
<evidence type="ECO:0000313" key="13">
    <source>
        <dbReference type="EMBL" id="GFK96042.1"/>
    </source>
</evidence>
<evidence type="ECO:0000256" key="9">
    <source>
        <dbReference type="ARBA" id="ARBA00048816"/>
    </source>
</evidence>
<evidence type="ECO:0000256" key="10">
    <source>
        <dbReference type="ARBA" id="ARBA00049285"/>
    </source>
</evidence>
<dbReference type="InterPro" id="IPR050472">
    <property type="entry name" value="Anth_synth/Amidotransfase"/>
</dbReference>
<dbReference type="SMART" id="SM01097">
    <property type="entry name" value="CPSase_sm_chain"/>
    <property type="match status" value="1"/>
</dbReference>
<dbReference type="EC" id="6.3.5.5" evidence="11"/>
<feature type="binding site" evidence="11">
    <location>
        <position position="310"/>
    </location>
    <ligand>
        <name>L-glutamine</name>
        <dbReference type="ChEBI" id="CHEBI:58359"/>
    </ligand>
</feature>
<evidence type="ECO:0000256" key="2">
    <source>
        <dbReference type="ARBA" id="ARBA00005077"/>
    </source>
</evidence>
<dbReference type="SUPFAM" id="SSF52021">
    <property type="entry name" value="Carbamoyl phosphate synthetase, small subunit N-terminal domain"/>
    <property type="match status" value="1"/>
</dbReference>
<dbReference type="PRINTS" id="PR00099">
    <property type="entry name" value="CPSGATASE"/>
</dbReference>
<feature type="binding site" evidence="11">
    <location>
        <position position="239"/>
    </location>
    <ligand>
        <name>L-glutamine</name>
        <dbReference type="ChEBI" id="CHEBI:58359"/>
    </ligand>
</feature>
<dbReference type="Pfam" id="PF00117">
    <property type="entry name" value="GATase"/>
    <property type="match status" value="1"/>
</dbReference>
<comment type="pathway">
    <text evidence="1 11">Pyrimidine metabolism; UMP biosynthesis via de novo pathway; (S)-dihydroorotate from bicarbonate: step 1/3.</text>
</comment>
<feature type="active site" evidence="11">
    <location>
        <position position="349"/>
    </location>
</feature>
<feature type="binding site" evidence="11">
    <location>
        <position position="270"/>
    </location>
    <ligand>
        <name>L-glutamine</name>
        <dbReference type="ChEBI" id="CHEBI:58359"/>
    </ligand>
</feature>
<feature type="binding site" evidence="11">
    <location>
        <position position="311"/>
    </location>
    <ligand>
        <name>L-glutamine</name>
        <dbReference type="ChEBI" id="CHEBI:58359"/>
    </ligand>
</feature>
<keyword evidence="7 11" id="KW-0315">Glutamine amidotransferase</keyword>
<keyword evidence="6 11" id="KW-0067">ATP-binding</keyword>
<dbReference type="AlphaFoldDB" id="A0A6V8LU98"/>
<feature type="active site" description="Nucleophile" evidence="11">
    <location>
        <position position="266"/>
    </location>
</feature>
<keyword evidence="11" id="KW-0055">Arginine biosynthesis</keyword>
<comment type="pathway">
    <text evidence="2 11">Amino-acid biosynthesis; L-arginine biosynthesis; carbamoyl phosphate from bicarbonate: step 1/1.</text>
</comment>
<dbReference type="PANTHER" id="PTHR43418:SF7">
    <property type="entry name" value="CARBAMOYL-PHOSPHATE SYNTHASE SMALL CHAIN"/>
    <property type="match status" value="1"/>
</dbReference>
<accession>A0A6V8LU98</accession>
<reference evidence="13 14" key="2">
    <citation type="submission" date="2020-05" db="EMBL/GenBank/DDBJ databases">
        <title>Draft genome sequence of Desulfovibrio sp. strainFSS-1.</title>
        <authorList>
            <person name="Shimoshige H."/>
            <person name="Kobayashi H."/>
            <person name="Maekawa T."/>
        </authorList>
    </citation>
    <scope>NUCLEOTIDE SEQUENCE [LARGE SCALE GENOMIC DNA]</scope>
    <source>
        <strain evidence="13 14">SIID29052-01</strain>
    </source>
</reference>
<dbReference type="GO" id="GO:0005524">
    <property type="term" value="F:ATP binding"/>
    <property type="evidence" value="ECO:0007669"/>
    <property type="project" value="UniProtKB-UniRule"/>
</dbReference>
<gene>
    <name evidence="11 13" type="primary">carA</name>
    <name evidence="13" type="ORF">NNJEOMEG_03916</name>
</gene>
<dbReference type="PRINTS" id="PR00097">
    <property type="entry name" value="ANTSNTHASEII"/>
</dbReference>
<dbReference type="InterPro" id="IPR029062">
    <property type="entry name" value="Class_I_gatase-like"/>
</dbReference>
<dbReference type="Gene3D" id="3.40.50.880">
    <property type="match status" value="1"/>
</dbReference>
<name>A0A6V8LU98_9BACT</name>
<comment type="catalytic activity">
    <reaction evidence="10 11">
        <text>L-glutamine + H2O = L-glutamate + NH4(+)</text>
        <dbReference type="Rhea" id="RHEA:15889"/>
        <dbReference type="ChEBI" id="CHEBI:15377"/>
        <dbReference type="ChEBI" id="CHEBI:28938"/>
        <dbReference type="ChEBI" id="CHEBI:29985"/>
        <dbReference type="ChEBI" id="CHEBI:58359"/>
    </reaction>
</comment>
<comment type="similarity">
    <text evidence="3 11">Belongs to the CarA family.</text>
</comment>
<feature type="active site" evidence="11">
    <location>
        <position position="351"/>
    </location>
</feature>
<keyword evidence="8 11" id="KW-0665">Pyrimidine biosynthesis</keyword>
<evidence type="ECO:0000256" key="4">
    <source>
        <dbReference type="ARBA" id="ARBA00022598"/>
    </source>
</evidence>
<dbReference type="PANTHER" id="PTHR43418">
    <property type="entry name" value="MULTIFUNCTIONAL TRYPTOPHAN BIOSYNTHESIS PROTEIN-RELATED"/>
    <property type="match status" value="1"/>
</dbReference>
<dbReference type="FunFam" id="3.50.30.20:FF:000001">
    <property type="entry name" value="Carbamoyl-phosphate synthase small chain"/>
    <property type="match status" value="1"/>
</dbReference>
<comment type="caution">
    <text evidence="13">The sequence shown here is derived from an EMBL/GenBank/DDBJ whole genome shotgun (WGS) entry which is preliminary data.</text>
</comment>
<evidence type="ECO:0000259" key="12">
    <source>
        <dbReference type="SMART" id="SM01097"/>
    </source>
</evidence>
<dbReference type="GO" id="GO:0044205">
    <property type="term" value="P:'de novo' UMP biosynthetic process"/>
    <property type="evidence" value="ECO:0007669"/>
    <property type="project" value="UniProtKB-UniRule"/>
</dbReference>
<sequence length="376" mass="41292">MKAFLALEDGAWFEGTSFTGAGRAGGEVIFNTGMTGYQEVLTDPSYVGQMVCMTYPHIGNYGVNLDDVESDRIRVEAFIVKECCKTPSNWRAKESLPDYLTRHGVMGIEGVDTRALTRHLRLHGAQRGMISTECKDPADLVKQVKALPPMEGLDLASAVTPKEPYVWDGKGPRTVTLNPDGSYDWPGTGPRVVAFDCGIKWNILRLLVAEGIDLLVVPAFFTAEQVRKLSPESIFLSSGPGDPAALQDMVHATSLLIEDYPTAGICLGHQLLGLALGGKTFKLKFGHHGLNHPVKELSTGHIEISSQNHGFCVDLSTLKDVELTHVNLNDNTLEGFAHTKKPIIAIQYHPEAGPGPHDSRSFFKRYREMLRRELGR</sequence>
<organism evidence="13 14">
    <name type="scientific">Fundidesulfovibrio magnetotacticus</name>
    <dbReference type="NCBI Taxonomy" id="2730080"/>
    <lineage>
        <taxon>Bacteria</taxon>
        <taxon>Pseudomonadati</taxon>
        <taxon>Thermodesulfobacteriota</taxon>
        <taxon>Desulfovibrionia</taxon>
        <taxon>Desulfovibrionales</taxon>
        <taxon>Desulfovibrionaceae</taxon>
        <taxon>Fundidesulfovibrio</taxon>
    </lineage>
</organism>
<dbReference type="GO" id="GO:0006207">
    <property type="term" value="P:'de novo' pyrimidine nucleobase biosynthetic process"/>
    <property type="evidence" value="ECO:0007669"/>
    <property type="project" value="InterPro"/>
</dbReference>
<dbReference type="CDD" id="cd01744">
    <property type="entry name" value="GATase1_CPSase"/>
    <property type="match status" value="1"/>
</dbReference>
<dbReference type="InterPro" id="IPR002474">
    <property type="entry name" value="CarbamoylP_synth_ssu_N"/>
</dbReference>
<dbReference type="UniPathway" id="UPA00070">
    <property type="reaction ID" value="UER00115"/>
</dbReference>
<comment type="catalytic activity">
    <reaction evidence="9 11">
        <text>hydrogencarbonate + L-glutamine + 2 ATP + H2O = carbamoyl phosphate + L-glutamate + 2 ADP + phosphate + 2 H(+)</text>
        <dbReference type="Rhea" id="RHEA:18633"/>
        <dbReference type="ChEBI" id="CHEBI:15377"/>
        <dbReference type="ChEBI" id="CHEBI:15378"/>
        <dbReference type="ChEBI" id="CHEBI:17544"/>
        <dbReference type="ChEBI" id="CHEBI:29985"/>
        <dbReference type="ChEBI" id="CHEBI:30616"/>
        <dbReference type="ChEBI" id="CHEBI:43474"/>
        <dbReference type="ChEBI" id="CHEBI:58228"/>
        <dbReference type="ChEBI" id="CHEBI:58359"/>
        <dbReference type="ChEBI" id="CHEBI:456216"/>
        <dbReference type="EC" id="6.3.5.5"/>
    </reaction>
</comment>
<dbReference type="InterPro" id="IPR035686">
    <property type="entry name" value="CPSase_GATase1"/>
</dbReference>
<feature type="binding site" evidence="11">
    <location>
        <position position="241"/>
    </location>
    <ligand>
        <name>L-glutamine</name>
        <dbReference type="ChEBI" id="CHEBI:58359"/>
    </ligand>
</feature>
<dbReference type="NCBIfam" id="TIGR01368">
    <property type="entry name" value="CPSaseIIsmall"/>
    <property type="match status" value="1"/>
</dbReference>
<keyword evidence="14" id="KW-1185">Reference proteome</keyword>
<feature type="binding site" evidence="11">
    <location>
        <position position="308"/>
    </location>
    <ligand>
        <name>L-glutamine</name>
        <dbReference type="ChEBI" id="CHEBI:58359"/>
    </ligand>
</feature>
<feature type="binding site" evidence="11">
    <location>
        <position position="45"/>
    </location>
    <ligand>
        <name>L-glutamine</name>
        <dbReference type="ChEBI" id="CHEBI:58359"/>
    </ligand>
</feature>
<evidence type="ECO:0000256" key="11">
    <source>
        <dbReference type="HAMAP-Rule" id="MF_01209"/>
    </source>
</evidence>
<dbReference type="RefSeq" id="WP_173087178.1">
    <property type="nucleotide sequence ID" value="NZ_BLTE01000030.1"/>
</dbReference>
<dbReference type="Pfam" id="PF00988">
    <property type="entry name" value="CPSase_sm_chain"/>
    <property type="match status" value="1"/>
</dbReference>
<evidence type="ECO:0000256" key="1">
    <source>
        <dbReference type="ARBA" id="ARBA00004812"/>
    </source>
</evidence>
<evidence type="ECO:0000256" key="7">
    <source>
        <dbReference type="ARBA" id="ARBA00022962"/>
    </source>
</evidence>
<keyword evidence="4 11" id="KW-0436">Ligase</keyword>
<comment type="subunit">
    <text evidence="11">Composed of two chains; the small (or glutamine) chain promotes the hydrolysis of glutamine to ammonia, which is used by the large (or ammonia) chain to synthesize carbamoyl phosphate. Tetramer of heterodimers (alpha,beta)4.</text>
</comment>
<evidence type="ECO:0000256" key="5">
    <source>
        <dbReference type="ARBA" id="ARBA00022741"/>
    </source>
</evidence>
<dbReference type="HAMAP" id="MF_01209">
    <property type="entry name" value="CPSase_S_chain"/>
    <property type="match status" value="1"/>
</dbReference>
<dbReference type="PROSITE" id="PS51273">
    <property type="entry name" value="GATASE_TYPE_1"/>
    <property type="match status" value="1"/>
</dbReference>
<feature type="domain" description="Carbamoyl-phosphate synthase small subunit N-terminal" evidence="12">
    <location>
        <begin position="1"/>
        <end position="131"/>
    </location>
</feature>
<reference evidence="13 14" key="1">
    <citation type="submission" date="2020-04" db="EMBL/GenBank/DDBJ databases">
        <authorList>
            <consortium name="Desulfovibrio sp. FSS-1 genome sequencing consortium"/>
            <person name="Shimoshige H."/>
            <person name="Kobayashi H."/>
            <person name="Maekawa T."/>
        </authorList>
    </citation>
    <scope>NUCLEOTIDE SEQUENCE [LARGE SCALE GENOMIC DNA]</scope>
    <source>
        <strain evidence="13 14">SIID29052-01</strain>
    </source>
</reference>
<dbReference type="PRINTS" id="PR00096">
    <property type="entry name" value="GATASE"/>
</dbReference>